<evidence type="ECO:0000256" key="6">
    <source>
        <dbReference type="ARBA" id="ARBA00023136"/>
    </source>
</evidence>
<keyword evidence="4 9" id="KW-0812">Transmembrane</keyword>
<keyword evidence="11" id="KW-1185">Reference proteome</keyword>
<evidence type="ECO:0000256" key="4">
    <source>
        <dbReference type="ARBA" id="ARBA00022692"/>
    </source>
</evidence>
<dbReference type="Proteomes" id="UP000268033">
    <property type="component" value="Unassembled WGS sequence"/>
</dbReference>
<keyword evidence="10" id="KW-0282">Flagellum</keyword>
<keyword evidence="7" id="KW-0975">Bacterial flagellum</keyword>
<keyword evidence="10" id="KW-0969">Cilium</keyword>
<gene>
    <name evidence="10" type="ORF">EDC28_10965</name>
</gene>
<dbReference type="RefSeq" id="WP_050660318.1">
    <property type="nucleotide sequence ID" value="NZ_JBLXAC010000003.1"/>
</dbReference>
<evidence type="ECO:0000256" key="1">
    <source>
        <dbReference type="ARBA" id="ARBA00004117"/>
    </source>
</evidence>
<evidence type="ECO:0000256" key="9">
    <source>
        <dbReference type="SAM" id="Phobius"/>
    </source>
</evidence>
<dbReference type="EMBL" id="RJUL01000009">
    <property type="protein sequence ID" value="ROQ22579.1"/>
    <property type="molecule type" value="Genomic_DNA"/>
</dbReference>
<dbReference type="GO" id="GO:0009425">
    <property type="term" value="C:bacterial-type flagellum basal body"/>
    <property type="evidence" value="ECO:0007669"/>
    <property type="project" value="UniProtKB-SubCell"/>
</dbReference>
<feature type="transmembrane region" description="Helical" evidence="9">
    <location>
        <begin position="29"/>
        <end position="46"/>
    </location>
</feature>
<reference evidence="10 11" key="1">
    <citation type="submission" date="2018-11" db="EMBL/GenBank/DDBJ databases">
        <title>Genomic Encyclopedia of Type Strains, Phase IV (KMG-IV): sequencing the most valuable type-strain genomes for metagenomic binning, comparative biology and taxonomic classification.</title>
        <authorList>
            <person name="Goeker M."/>
        </authorList>
    </citation>
    <scope>NUCLEOTIDE SEQUENCE [LARGE SCALE GENOMIC DNA]</scope>
    <source>
        <strain evidence="10 11">DSM 21945</strain>
    </source>
</reference>
<comment type="similarity">
    <text evidence="8">Belongs to the FliO/MopB family.</text>
</comment>
<dbReference type="STRING" id="584787.GCA_001247655_01440"/>
<dbReference type="PANTHER" id="PTHR38766">
    <property type="entry name" value="FLAGELLAR PROTEIN FLIO"/>
    <property type="match status" value="1"/>
</dbReference>
<dbReference type="PANTHER" id="PTHR38766:SF1">
    <property type="entry name" value="FLAGELLAR PROTEIN FLIO"/>
    <property type="match status" value="1"/>
</dbReference>
<comment type="subcellular location">
    <subcellularLocation>
        <location evidence="1">Bacterial flagellum basal body</location>
    </subcellularLocation>
    <subcellularLocation>
        <location evidence="2">Cell membrane</location>
    </subcellularLocation>
</comment>
<keyword evidence="10" id="KW-0966">Cell projection</keyword>
<dbReference type="AlphaFoldDB" id="A0A3N1P3C8"/>
<sequence>MISLLVSAATVAADKTAMVTPTDKLGTLVMSLLGVVALLVAVLYFARRHMPQFKAGPIKVVAQQQLGARARLLLVEVGSEQMLISVSGNDIRLIKALDNPVNKESA</sequence>
<accession>A0A3N1P3C8</accession>
<evidence type="ECO:0000256" key="3">
    <source>
        <dbReference type="ARBA" id="ARBA00022475"/>
    </source>
</evidence>
<protein>
    <submittedName>
        <fullName evidence="10">Flagellar protein FliO/FliZ</fullName>
    </submittedName>
</protein>
<dbReference type="Pfam" id="PF04347">
    <property type="entry name" value="FliO"/>
    <property type="match status" value="1"/>
</dbReference>
<evidence type="ECO:0000313" key="10">
    <source>
        <dbReference type="EMBL" id="ROQ22579.1"/>
    </source>
</evidence>
<evidence type="ECO:0000313" key="11">
    <source>
        <dbReference type="Proteomes" id="UP000268033"/>
    </source>
</evidence>
<evidence type="ECO:0000256" key="7">
    <source>
        <dbReference type="ARBA" id="ARBA00023143"/>
    </source>
</evidence>
<comment type="caution">
    <text evidence="10">The sequence shown here is derived from an EMBL/GenBank/DDBJ whole genome shotgun (WGS) entry which is preliminary data.</text>
</comment>
<evidence type="ECO:0000256" key="8">
    <source>
        <dbReference type="ARBA" id="ARBA00037937"/>
    </source>
</evidence>
<keyword evidence="3" id="KW-1003">Cell membrane</keyword>
<dbReference type="OrthoDB" id="9342590at2"/>
<keyword evidence="5 9" id="KW-1133">Transmembrane helix</keyword>
<dbReference type="GO" id="GO:0005886">
    <property type="term" value="C:plasma membrane"/>
    <property type="evidence" value="ECO:0007669"/>
    <property type="project" value="UniProtKB-SubCell"/>
</dbReference>
<evidence type="ECO:0000256" key="5">
    <source>
        <dbReference type="ARBA" id="ARBA00022989"/>
    </source>
</evidence>
<dbReference type="InterPro" id="IPR022781">
    <property type="entry name" value="Flagellar_biosynth_FliO"/>
</dbReference>
<organism evidence="10 11">
    <name type="scientific">Gallaecimonas pentaromativorans</name>
    <dbReference type="NCBI Taxonomy" id="584787"/>
    <lineage>
        <taxon>Bacteria</taxon>
        <taxon>Pseudomonadati</taxon>
        <taxon>Pseudomonadota</taxon>
        <taxon>Gammaproteobacteria</taxon>
        <taxon>Enterobacterales</taxon>
        <taxon>Gallaecimonadaceae</taxon>
        <taxon>Gallaecimonas</taxon>
    </lineage>
</organism>
<keyword evidence="6 9" id="KW-0472">Membrane</keyword>
<proteinExistence type="inferred from homology"/>
<name>A0A3N1P3C8_9GAMM</name>
<dbReference type="GO" id="GO:0044781">
    <property type="term" value="P:bacterial-type flagellum organization"/>
    <property type="evidence" value="ECO:0007669"/>
    <property type="project" value="InterPro"/>
</dbReference>
<dbReference type="InterPro" id="IPR052205">
    <property type="entry name" value="FliO/MopB"/>
</dbReference>
<evidence type="ECO:0000256" key="2">
    <source>
        <dbReference type="ARBA" id="ARBA00004236"/>
    </source>
</evidence>